<name>A0A1S8NFS6_CLOSA</name>
<dbReference type="GeneID" id="55475601"/>
<gene>
    <name evidence="1" type="ORF">CLOSAC_39860</name>
</gene>
<dbReference type="AlphaFoldDB" id="A0A1S8NFS6"/>
<evidence type="ECO:0000313" key="2">
    <source>
        <dbReference type="Proteomes" id="UP000191154"/>
    </source>
</evidence>
<dbReference type="RefSeq" id="WP_022747363.1">
    <property type="nucleotide sequence ID" value="NZ_CP016086.1"/>
</dbReference>
<comment type="caution">
    <text evidence="1">The sequence shown here is derived from an EMBL/GenBank/DDBJ whole genome shotgun (WGS) entry which is preliminary data.</text>
</comment>
<dbReference type="Proteomes" id="UP000191154">
    <property type="component" value="Unassembled WGS sequence"/>
</dbReference>
<evidence type="ECO:0000313" key="1">
    <source>
        <dbReference type="EMBL" id="OOM07457.1"/>
    </source>
</evidence>
<sequence>MDFTQYITQNALILIPALYILGMIIKNTERIPNKDIPLILLAAGIAGTVGIMGFNVQAIVQGILVTGASVYANQLFKQCNKKDE</sequence>
<protein>
    <recommendedName>
        <fullName evidence="3">Phage holin family Hol44, holin superfamily V</fullName>
    </recommendedName>
</protein>
<reference evidence="1 2" key="1">
    <citation type="submission" date="2016-05" db="EMBL/GenBank/DDBJ databases">
        <title>Microbial solvent formation.</title>
        <authorList>
            <person name="Poehlein A."/>
            <person name="Montoya Solano J.D."/>
            <person name="Flitsch S."/>
            <person name="Krabben P."/>
            <person name="Duerre P."/>
            <person name="Daniel R."/>
        </authorList>
    </citation>
    <scope>NUCLEOTIDE SEQUENCE [LARGE SCALE GENOMIC DNA]</scope>
    <source>
        <strain evidence="1 2">L1-8</strain>
    </source>
</reference>
<dbReference type="EMBL" id="LZYZ01000008">
    <property type="protein sequence ID" value="OOM07457.1"/>
    <property type="molecule type" value="Genomic_DNA"/>
</dbReference>
<dbReference type="STRING" id="169679.CSACC_32410"/>
<evidence type="ECO:0008006" key="3">
    <source>
        <dbReference type="Google" id="ProtNLM"/>
    </source>
</evidence>
<accession>A0A1S8NFS6</accession>
<organism evidence="1 2">
    <name type="scientific">Clostridium saccharobutylicum</name>
    <dbReference type="NCBI Taxonomy" id="169679"/>
    <lineage>
        <taxon>Bacteria</taxon>
        <taxon>Bacillati</taxon>
        <taxon>Bacillota</taxon>
        <taxon>Clostridia</taxon>
        <taxon>Eubacteriales</taxon>
        <taxon>Clostridiaceae</taxon>
        <taxon>Clostridium</taxon>
    </lineage>
</organism>
<dbReference type="Pfam" id="PF16079">
    <property type="entry name" value="Phage_holin_5_2"/>
    <property type="match status" value="1"/>
</dbReference>
<dbReference type="InterPro" id="IPR032111">
    <property type="entry name" value="Clostridium_phage_holin"/>
</dbReference>
<proteinExistence type="predicted"/>